<dbReference type="CDD" id="cd18497">
    <property type="entry name" value="BACK_ABTB1_BPOZ"/>
    <property type="match status" value="1"/>
</dbReference>
<organism evidence="5 6">
    <name type="scientific">Littorina saxatilis</name>
    <dbReference type="NCBI Taxonomy" id="31220"/>
    <lineage>
        <taxon>Eukaryota</taxon>
        <taxon>Metazoa</taxon>
        <taxon>Spiralia</taxon>
        <taxon>Lophotrochozoa</taxon>
        <taxon>Mollusca</taxon>
        <taxon>Gastropoda</taxon>
        <taxon>Caenogastropoda</taxon>
        <taxon>Littorinimorpha</taxon>
        <taxon>Littorinoidea</taxon>
        <taxon>Littorinidae</taxon>
        <taxon>Littorina</taxon>
    </lineage>
</organism>
<dbReference type="GO" id="GO:0000151">
    <property type="term" value="C:ubiquitin ligase complex"/>
    <property type="evidence" value="ECO:0007669"/>
    <property type="project" value="TreeGrafter"/>
</dbReference>
<dbReference type="Pfam" id="PF00651">
    <property type="entry name" value="BTB"/>
    <property type="match status" value="2"/>
</dbReference>
<dbReference type="SUPFAM" id="SSF54695">
    <property type="entry name" value="POZ domain"/>
    <property type="match status" value="2"/>
</dbReference>
<comment type="caution">
    <text evidence="5">The sequence shown here is derived from an EMBL/GenBank/DDBJ whole genome shotgun (WGS) entry which is preliminary data.</text>
</comment>
<evidence type="ECO:0000256" key="3">
    <source>
        <dbReference type="PROSITE-ProRule" id="PRU00023"/>
    </source>
</evidence>
<feature type="repeat" description="ANK" evidence="3">
    <location>
        <begin position="35"/>
        <end position="67"/>
    </location>
</feature>
<keyword evidence="2 3" id="KW-0040">ANK repeat</keyword>
<dbReference type="Pfam" id="PF12796">
    <property type="entry name" value="Ank_2"/>
    <property type="match status" value="1"/>
</dbReference>
<dbReference type="FunFam" id="1.25.40.20:FF:000115">
    <property type="entry name" value="Ankyrin repeat and BTB/POZ domain-containing protein 1"/>
    <property type="match status" value="1"/>
</dbReference>
<proteinExistence type="predicted"/>
<dbReference type="AlphaFoldDB" id="A0AAN9BCQ3"/>
<dbReference type="Proteomes" id="UP001374579">
    <property type="component" value="Unassembled WGS sequence"/>
</dbReference>
<feature type="domain" description="BTB" evidence="4">
    <location>
        <begin position="115"/>
        <end position="182"/>
    </location>
</feature>
<dbReference type="InterPro" id="IPR011333">
    <property type="entry name" value="SKP1/BTB/POZ_sf"/>
</dbReference>
<dbReference type="SUPFAM" id="SSF48403">
    <property type="entry name" value="Ankyrin repeat"/>
    <property type="match status" value="1"/>
</dbReference>
<dbReference type="CDD" id="cd18296">
    <property type="entry name" value="BTB2_POZ_ABTB1_BPOZ1"/>
    <property type="match status" value="1"/>
</dbReference>
<evidence type="ECO:0000256" key="2">
    <source>
        <dbReference type="ARBA" id="ARBA00023043"/>
    </source>
</evidence>
<dbReference type="InterPro" id="IPR002110">
    <property type="entry name" value="Ankyrin_rpt"/>
</dbReference>
<dbReference type="SMART" id="SM00225">
    <property type="entry name" value="BTB"/>
    <property type="match status" value="2"/>
</dbReference>
<dbReference type="CDD" id="cd18295">
    <property type="entry name" value="BTB1_POZ_ABTB1_BPOZ1"/>
    <property type="match status" value="1"/>
</dbReference>
<dbReference type="InterPro" id="IPR044515">
    <property type="entry name" value="ABTB1"/>
</dbReference>
<reference evidence="5 6" key="1">
    <citation type="submission" date="2024-02" db="EMBL/GenBank/DDBJ databases">
        <title>Chromosome-scale genome assembly of the rough periwinkle Littorina saxatilis.</title>
        <authorList>
            <person name="De Jode A."/>
            <person name="Faria R."/>
            <person name="Formenti G."/>
            <person name="Sims Y."/>
            <person name="Smith T.P."/>
            <person name="Tracey A."/>
            <person name="Wood J.M.D."/>
            <person name="Zagrodzka Z.B."/>
            <person name="Johannesson K."/>
            <person name="Butlin R.K."/>
            <person name="Leder E.H."/>
        </authorList>
    </citation>
    <scope>NUCLEOTIDE SEQUENCE [LARGE SCALE GENOMIC DNA]</scope>
    <source>
        <strain evidence="5">Snail1</strain>
        <tissue evidence="5">Muscle</tissue>
    </source>
</reference>
<gene>
    <name evidence="5" type="ORF">V1264_020930</name>
</gene>
<protein>
    <recommendedName>
        <fullName evidence="4">BTB domain-containing protein</fullName>
    </recommendedName>
</protein>
<accession>A0AAN9BCQ3</accession>
<sequence length="490" mass="55743">MSLHELFHSCKTGDIQKVRSLVEDRDVDVNVRDKWDSIPLYYACLCGHRQVVQYLLEHGAKCEANTFDGERCVYGALTDDIRNLLRSYKAISNRLMRRDQFDEFLRKLLDSGAHADVVFDVHGEKFAAHRCILSARCPYFAELFHSKWQGRHTIDLRHKLMVPWAFQSILQYLYTGRLETHLDFVEDCVRLARQCQLESLVSLMEDALKKTLDFQSTKVGVSVTTLVVEQPPTSLSLQVELGQLAEAALPPSFCSWVSGELPFEQQLSQPFADVAFDVEGHRFLCHKVFVCERSDYFQALLEDHFGEATSSSTHTHTMDSDNDSENDNIPVIALKDISAHVFYRVLTYIYQDSCELTEDTTHDVLCAADIYLLPGLKRLCGLALARMTGVDTVVWMVRAARLFSLPRLEASCFEFIANNLPEVVEQQEFANLVLEDAEQVKGRQETDSIDIIDEIRFYVANVVNCVSDLQDADHKLRLIDALLEDLGLDG</sequence>
<feature type="domain" description="BTB" evidence="4">
    <location>
        <begin position="272"/>
        <end position="358"/>
    </location>
</feature>
<dbReference type="PROSITE" id="PS50097">
    <property type="entry name" value="BTB"/>
    <property type="match status" value="2"/>
</dbReference>
<dbReference type="PROSITE" id="PS50088">
    <property type="entry name" value="ANK_REPEAT"/>
    <property type="match status" value="1"/>
</dbReference>
<dbReference type="Gene3D" id="1.25.40.20">
    <property type="entry name" value="Ankyrin repeat-containing domain"/>
    <property type="match status" value="1"/>
</dbReference>
<name>A0AAN9BCQ3_9CAEN</name>
<keyword evidence="1" id="KW-0677">Repeat</keyword>
<dbReference type="SMART" id="SM00248">
    <property type="entry name" value="ANK"/>
    <property type="match status" value="2"/>
</dbReference>
<dbReference type="InterPro" id="IPR000210">
    <property type="entry name" value="BTB/POZ_dom"/>
</dbReference>
<keyword evidence="6" id="KW-1185">Reference proteome</keyword>
<evidence type="ECO:0000313" key="5">
    <source>
        <dbReference type="EMBL" id="KAK7102749.1"/>
    </source>
</evidence>
<dbReference type="Gene3D" id="3.30.710.10">
    <property type="entry name" value="Potassium Channel Kv1.1, Chain A"/>
    <property type="match status" value="2"/>
</dbReference>
<dbReference type="PANTHER" id="PTHR46231">
    <property type="entry name" value="ANKYRIN REPEAT AND BTB/POZ DOMAIN-CONTAINING PROTEIN 1"/>
    <property type="match status" value="1"/>
</dbReference>
<evidence type="ECO:0000256" key="1">
    <source>
        <dbReference type="ARBA" id="ARBA00022737"/>
    </source>
</evidence>
<evidence type="ECO:0000259" key="4">
    <source>
        <dbReference type="PROSITE" id="PS50097"/>
    </source>
</evidence>
<dbReference type="EMBL" id="JBAMIC010000010">
    <property type="protein sequence ID" value="KAK7102749.1"/>
    <property type="molecule type" value="Genomic_DNA"/>
</dbReference>
<dbReference type="GO" id="GO:0005737">
    <property type="term" value="C:cytoplasm"/>
    <property type="evidence" value="ECO:0007669"/>
    <property type="project" value="TreeGrafter"/>
</dbReference>
<evidence type="ECO:0000313" key="6">
    <source>
        <dbReference type="Proteomes" id="UP001374579"/>
    </source>
</evidence>
<dbReference type="PANTHER" id="PTHR46231:SF1">
    <property type="entry name" value="ANKYRIN REPEAT AND BTB_POZ DOMAIN-CONTAINING PROTEIN 1"/>
    <property type="match status" value="1"/>
</dbReference>
<dbReference type="InterPro" id="IPR036770">
    <property type="entry name" value="Ankyrin_rpt-contain_sf"/>
</dbReference>